<keyword evidence="7" id="KW-0460">Magnesium</keyword>
<dbReference type="GO" id="GO:0008765">
    <property type="term" value="F:UDP-N-acetylmuramoylalanyl-D-glutamate-2,6-diaminopimelate ligase activity"/>
    <property type="evidence" value="ECO:0007669"/>
    <property type="project" value="UniProtKB-EC"/>
</dbReference>
<dbReference type="InterPro" id="IPR036565">
    <property type="entry name" value="Mur-like_cat_sf"/>
</dbReference>
<comment type="function">
    <text evidence="7">Catalyzes the addition of meso-diaminopimelic acid to the nucleotide precursor UDP-N-acetylmuramoyl-L-alanyl-D-glutamate (UMAG) in the biosynthesis of bacterial cell-wall peptidoglycan.</text>
</comment>
<dbReference type="InterPro" id="IPR013221">
    <property type="entry name" value="Mur_ligase_cen"/>
</dbReference>
<comment type="similarity">
    <text evidence="1 7">Belongs to the MurCDEF family. MurE subfamily.</text>
</comment>
<dbReference type="HAMAP" id="MF_00208">
    <property type="entry name" value="MurE"/>
    <property type="match status" value="1"/>
</dbReference>
<evidence type="ECO:0000256" key="1">
    <source>
        <dbReference type="ARBA" id="ARBA00005898"/>
    </source>
</evidence>
<dbReference type="InterPro" id="IPR000713">
    <property type="entry name" value="Mur_ligase_N"/>
</dbReference>
<feature type="domain" description="Mur ligase central" evidence="11">
    <location>
        <begin position="79"/>
        <end position="263"/>
    </location>
</feature>
<feature type="domain" description="Mur ligase C-terminal" evidence="10">
    <location>
        <begin position="285"/>
        <end position="411"/>
    </location>
</feature>
<feature type="binding site" evidence="7">
    <location>
        <begin position="358"/>
        <end position="361"/>
    </location>
    <ligand>
        <name>meso-2,6-diaminopimelate</name>
        <dbReference type="ChEBI" id="CHEBI:57791"/>
    </ligand>
</feature>
<dbReference type="Pfam" id="PF02875">
    <property type="entry name" value="Mur_ligase_C"/>
    <property type="match status" value="1"/>
</dbReference>
<feature type="binding site" evidence="7">
    <location>
        <position position="413"/>
    </location>
    <ligand>
        <name>meso-2,6-diaminopimelate</name>
        <dbReference type="ChEBI" id="CHEBI:57791"/>
    </ligand>
</feature>
<comment type="cofactor">
    <cofactor evidence="7">
        <name>Mg(2+)</name>
        <dbReference type="ChEBI" id="CHEBI:18420"/>
    </cofactor>
</comment>
<feature type="modified residue" description="N6-carboxylysine" evidence="7">
    <location>
        <position position="181"/>
    </location>
</feature>
<dbReference type="EC" id="6.3.2.13" evidence="7"/>
<evidence type="ECO:0000259" key="11">
    <source>
        <dbReference type="Pfam" id="PF08245"/>
    </source>
</evidence>
<dbReference type="Gene3D" id="3.90.190.20">
    <property type="entry name" value="Mur ligase, C-terminal domain"/>
    <property type="match status" value="1"/>
</dbReference>
<comment type="caution">
    <text evidence="7">Lacks conserved residue(s) required for the propagation of feature annotation.</text>
</comment>
<protein>
    <recommendedName>
        <fullName evidence="7">UDP-N-acetylmuramoyl-L-alanyl-D-glutamate--2,6-diaminopimelate ligase</fullName>
        <ecNumber evidence="7">6.3.2.13</ecNumber>
    </recommendedName>
    <alternativeName>
        <fullName evidence="7">Meso-A2pm-adding enzyme</fullName>
    </alternativeName>
    <alternativeName>
        <fullName evidence="7">Meso-diaminopimelate-adding enzyme</fullName>
    </alternativeName>
    <alternativeName>
        <fullName evidence="7">UDP-MurNAc-L-Ala-D-Glu:meso-diaminopimelate ligase</fullName>
    </alternativeName>
    <alternativeName>
        <fullName evidence="7">UDP-MurNAc-tripeptide synthetase</fullName>
    </alternativeName>
    <alternativeName>
        <fullName evidence="7">UDP-N-acetylmuramyl-tripeptide synthetase</fullName>
    </alternativeName>
</protein>
<dbReference type="Proteomes" id="UP000437736">
    <property type="component" value="Unassembled WGS sequence"/>
</dbReference>
<comment type="catalytic activity">
    <reaction evidence="7">
        <text>UDP-N-acetyl-alpha-D-muramoyl-L-alanyl-D-glutamate + meso-2,6-diaminopimelate + ATP = UDP-N-acetyl-alpha-D-muramoyl-L-alanyl-gamma-D-glutamyl-meso-2,6-diaminopimelate + ADP + phosphate + H(+)</text>
        <dbReference type="Rhea" id="RHEA:23676"/>
        <dbReference type="ChEBI" id="CHEBI:15378"/>
        <dbReference type="ChEBI" id="CHEBI:30616"/>
        <dbReference type="ChEBI" id="CHEBI:43474"/>
        <dbReference type="ChEBI" id="CHEBI:57791"/>
        <dbReference type="ChEBI" id="CHEBI:83900"/>
        <dbReference type="ChEBI" id="CHEBI:83905"/>
        <dbReference type="ChEBI" id="CHEBI:456216"/>
        <dbReference type="EC" id="6.3.2.13"/>
    </reaction>
</comment>
<reference evidence="12 13" key="1">
    <citation type="submission" date="2019-11" db="EMBL/GenBank/DDBJ databases">
        <title>Acidiferrimicrobium australis gen. nov., sp. nov., an acidophilic and obligately heterotrophic, member of the Actinobacteria that catalyses dissimilatory oxido- reduction of iron isolated from metal-rich acidic water in Chile.</title>
        <authorList>
            <person name="Gonzalez D."/>
            <person name="Huber K."/>
            <person name="Hedrich S."/>
            <person name="Rojas-Villalobos C."/>
            <person name="Quatrini R."/>
            <person name="Dinamarca M.A."/>
            <person name="Schwarz A."/>
            <person name="Canales C."/>
            <person name="Nancucheo I."/>
        </authorList>
    </citation>
    <scope>NUCLEOTIDE SEQUENCE [LARGE SCALE GENOMIC DNA]</scope>
    <source>
        <strain evidence="12 13">USS-CCA1</strain>
    </source>
</reference>
<feature type="binding site" evidence="7">
    <location>
        <begin position="81"/>
        <end position="87"/>
    </location>
    <ligand>
        <name>ATP</name>
        <dbReference type="ChEBI" id="CHEBI:30616"/>
    </ligand>
</feature>
<keyword evidence="13" id="KW-1185">Reference proteome</keyword>
<dbReference type="SUPFAM" id="SSF63418">
    <property type="entry name" value="MurE/MurF N-terminal domain"/>
    <property type="match status" value="1"/>
</dbReference>
<keyword evidence="5 7" id="KW-0131">Cell cycle</keyword>
<sequence length="451" mass="47101">MDSRSVGPGALFACVPGRVTDGHAHAPAALAAGAVALLCERPLDLAVPQILVRSVRSALGPLAAAVNGWPSEDLVVVGVTGTNGKTTTCALLEAVFEAHGWKAATVGTLTQARTTPEAPELQRRLAELRREGCRAVAMEVSSHALDQERVGGVRFAAGVLTNVTQDHLDYHGTMERYFSAKARLFEPDRCAVAIVNRDDPWGRTLIARLGDAGTPLATYGLDDAEGLQVDVAGSRFRWRGQDVHLALGGRFNVANALAAAACAEQLGIPADVVAAGLGTLRAVRGRFERIDAGQPFTVLVDYAHTPDGLAQALTAARELTAGRLVVVFGAGGDRDQDKRPAMGRVAAELADLAVVTSDNPRSEDPGAIIADVVAGAADPTRIRVIPDRAEAIETAVWVAGPGDVVVVAGKGHERGQEIAGQVRPFDDAEVARQALERLLARRALSGPGPTG</sequence>
<feature type="binding site" evidence="7">
    <location>
        <position position="141"/>
    </location>
    <ligand>
        <name>UDP-N-acetyl-alpha-D-muramoyl-L-alanyl-D-glutamate</name>
        <dbReference type="ChEBI" id="CHEBI:83900"/>
    </ligand>
</feature>
<dbReference type="SUPFAM" id="SSF53623">
    <property type="entry name" value="MurD-like peptide ligases, catalytic domain"/>
    <property type="match status" value="1"/>
</dbReference>
<dbReference type="Gene3D" id="3.40.1390.10">
    <property type="entry name" value="MurE/MurF, N-terminal domain"/>
    <property type="match status" value="1"/>
</dbReference>
<dbReference type="InterPro" id="IPR035911">
    <property type="entry name" value="MurE/MurF_N"/>
</dbReference>
<feature type="binding site" evidence="7">
    <location>
        <begin position="114"/>
        <end position="115"/>
    </location>
    <ligand>
        <name>UDP-N-acetyl-alpha-D-muramoyl-L-alanyl-D-glutamate</name>
        <dbReference type="ChEBI" id="CHEBI:83900"/>
    </ligand>
</feature>
<evidence type="ECO:0000256" key="4">
    <source>
        <dbReference type="ARBA" id="ARBA00022984"/>
    </source>
</evidence>
<keyword evidence="2 7" id="KW-0132">Cell division</keyword>
<dbReference type="InterPro" id="IPR036615">
    <property type="entry name" value="Mur_ligase_C_dom_sf"/>
</dbReference>
<feature type="binding site" evidence="7">
    <location>
        <position position="147"/>
    </location>
    <ligand>
        <name>UDP-N-acetyl-alpha-D-muramoyl-L-alanyl-D-glutamate</name>
        <dbReference type="ChEBI" id="CHEBI:83900"/>
    </ligand>
</feature>
<evidence type="ECO:0000256" key="8">
    <source>
        <dbReference type="RuleBase" id="RU004135"/>
    </source>
</evidence>
<gene>
    <name evidence="7" type="primary">murE</name>
    <name evidence="12" type="ORF">GHK86_12640</name>
</gene>
<keyword evidence="7" id="KW-0547">Nucleotide-binding</keyword>
<organism evidence="12 13">
    <name type="scientific">Acidiferrimicrobium australe</name>
    <dbReference type="NCBI Taxonomy" id="2664430"/>
    <lineage>
        <taxon>Bacteria</taxon>
        <taxon>Bacillati</taxon>
        <taxon>Actinomycetota</taxon>
        <taxon>Acidimicrobiia</taxon>
        <taxon>Acidimicrobiales</taxon>
        <taxon>Acidimicrobiaceae</taxon>
        <taxon>Acidiferrimicrobium</taxon>
    </lineage>
</organism>
<comment type="PTM">
    <text evidence="7">Carboxylation is probably crucial for Mg(2+) binding and, consequently, for the gamma-phosphate positioning of ATP.</text>
</comment>
<dbReference type="Pfam" id="PF01225">
    <property type="entry name" value="Mur_ligase"/>
    <property type="match status" value="1"/>
</dbReference>
<dbReference type="InterPro" id="IPR004101">
    <property type="entry name" value="Mur_ligase_C"/>
</dbReference>
<dbReference type="Pfam" id="PF08245">
    <property type="entry name" value="Mur_ligase_M"/>
    <property type="match status" value="1"/>
</dbReference>
<dbReference type="NCBIfam" id="NF001126">
    <property type="entry name" value="PRK00139.1-4"/>
    <property type="match status" value="1"/>
</dbReference>
<evidence type="ECO:0000313" key="12">
    <source>
        <dbReference type="EMBL" id="MST33564.1"/>
    </source>
</evidence>
<keyword evidence="4 7" id="KW-0573">Peptidoglycan synthesis</keyword>
<keyword evidence="7" id="KW-0067">ATP-binding</keyword>
<name>A0ABW9QVU4_9ACTN</name>
<keyword evidence="7" id="KW-0963">Cytoplasm</keyword>
<evidence type="ECO:0000259" key="9">
    <source>
        <dbReference type="Pfam" id="PF01225"/>
    </source>
</evidence>
<keyword evidence="6 7" id="KW-0961">Cell wall biogenesis/degradation</keyword>
<feature type="domain" description="Mur ligase N-terminal catalytic" evidence="9">
    <location>
        <begin position="1"/>
        <end position="52"/>
    </location>
</feature>
<evidence type="ECO:0000256" key="2">
    <source>
        <dbReference type="ARBA" id="ARBA00022618"/>
    </source>
</evidence>
<feature type="binding site" evidence="7">
    <location>
        <position position="334"/>
    </location>
    <ligand>
        <name>meso-2,6-diaminopimelate</name>
        <dbReference type="ChEBI" id="CHEBI:57791"/>
    </ligand>
</feature>
<evidence type="ECO:0000256" key="6">
    <source>
        <dbReference type="ARBA" id="ARBA00023316"/>
    </source>
</evidence>
<comment type="caution">
    <text evidence="12">The sequence shown here is derived from an EMBL/GenBank/DDBJ whole genome shotgun (WGS) entry which is preliminary data.</text>
</comment>
<dbReference type="NCBIfam" id="TIGR01085">
    <property type="entry name" value="murE"/>
    <property type="match status" value="1"/>
</dbReference>
<dbReference type="PANTHER" id="PTHR23135:SF4">
    <property type="entry name" value="UDP-N-ACETYLMURAMOYL-L-ALANYL-D-GLUTAMATE--2,6-DIAMINOPIMELATE LIGASE MURE HOMOLOG, CHLOROPLASTIC"/>
    <property type="match status" value="1"/>
</dbReference>
<evidence type="ECO:0000259" key="10">
    <source>
        <dbReference type="Pfam" id="PF02875"/>
    </source>
</evidence>
<keyword evidence="7 12" id="KW-0436">Ligase</keyword>
<accession>A0ABW9QVU4</accession>
<feature type="short sequence motif" description="Meso-diaminopimelate recognition motif" evidence="7">
    <location>
        <begin position="358"/>
        <end position="361"/>
    </location>
</feature>
<dbReference type="Gene3D" id="3.40.1190.10">
    <property type="entry name" value="Mur-like, catalytic domain"/>
    <property type="match status" value="1"/>
</dbReference>
<dbReference type="NCBIfam" id="NF001124">
    <property type="entry name" value="PRK00139.1-2"/>
    <property type="match status" value="1"/>
</dbReference>
<dbReference type="InterPro" id="IPR005761">
    <property type="entry name" value="UDP-N-AcMur-Glu-dNH2Pim_ligase"/>
</dbReference>
<dbReference type="PANTHER" id="PTHR23135">
    <property type="entry name" value="MUR LIGASE FAMILY MEMBER"/>
    <property type="match status" value="1"/>
</dbReference>
<keyword evidence="3 7" id="KW-0133">Cell shape</keyword>
<proteinExistence type="inferred from homology"/>
<evidence type="ECO:0000256" key="7">
    <source>
        <dbReference type="HAMAP-Rule" id="MF_00208"/>
    </source>
</evidence>
<comment type="subcellular location">
    <subcellularLocation>
        <location evidence="7 8">Cytoplasm</location>
    </subcellularLocation>
</comment>
<feature type="binding site" evidence="7">
    <location>
        <position position="149"/>
    </location>
    <ligand>
        <name>UDP-N-acetyl-alpha-D-muramoyl-L-alanyl-D-glutamate</name>
        <dbReference type="ChEBI" id="CHEBI:83900"/>
    </ligand>
</feature>
<evidence type="ECO:0000313" key="13">
    <source>
        <dbReference type="Proteomes" id="UP000437736"/>
    </source>
</evidence>
<evidence type="ECO:0000256" key="3">
    <source>
        <dbReference type="ARBA" id="ARBA00022960"/>
    </source>
</evidence>
<feature type="binding site" evidence="7">
    <location>
        <position position="409"/>
    </location>
    <ligand>
        <name>meso-2,6-diaminopimelate</name>
        <dbReference type="ChEBI" id="CHEBI:57791"/>
    </ligand>
</feature>
<dbReference type="EMBL" id="WJHE01000638">
    <property type="protein sequence ID" value="MST33564.1"/>
    <property type="molecule type" value="Genomic_DNA"/>
</dbReference>
<comment type="pathway">
    <text evidence="7 8">Cell wall biogenesis; peptidoglycan biosynthesis.</text>
</comment>
<evidence type="ECO:0000256" key="5">
    <source>
        <dbReference type="ARBA" id="ARBA00023306"/>
    </source>
</evidence>
<dbReference type="SUPFAM" id="SSF53244">
    <property type="entry name" value="MurD-like peptide ligases, peptide-binding domain"/>
    <property type="match status" value="1"/>
</dbReference>